<dbReference type="Proteomes" id="UP001597373">
    <property type="component" value="Unassembled WGS sequence"/>
</dbReference>
<protein>
    <recommendedName>
        <fullName evidence="8">Probable membrane transporter protein</fullName>
    </recommendedName>
</protein>
<keyword evidence="3" id="KW-0813">Transport</keyword>
<accession>A0ABW5DKA9</accession>
<name>A0ABW5DKA9_9HYPH</name>
<evidence type="ECO:0000256" key="6">
    <source>
        <dbReference type="ARBA" id="ARBA00022989"/>
    </source>
</evidence>
<feature type="transmembrane region" description="Helical" evidence="8">
    <location>
        <begin position="95"/>
        <end position="115"/>
    </location>
</feature>
<evidence type="ECO:0000313" key="9">
    <source>
        <dbReference type="EMBL" id="MFD2261185.1"/>
    </source>
</evidence>
<dbReference type="PANTHER" id="PTHR30269:SF37">
    <property type="entry name" value="MEMBRANE TRANSPORTER PROTEIN"/>
    <property type="match status" value="1"/>
</dbReference>
<evidence type="ECO:0000256" key="3">
    <source>
        <dbReference type="ARBA" id="ARBA00022448"/>
    </source>
</evidence>
<proteinExistence type="inferred from homology"/>
<keyword evidence="4 8" id="KW-1003">Cell membrane</keyword>
<organism evidence="9 10">
    <name type="scientific">Chelativorans composti</name>
    <dbReference type="NCBI Taxonomy" id="768533"/>
    <lineage>
        <taxon>Bacteria</taxon>
        <taxon>Pseudomonadati</taxon>
        <taxon>Pseudomonadota</taxon>
        <taxon>Alphaproteobacteria</taxon>
        <taxon>Hyphomicrobiales</taxon>
        <taxon>Phyllobacteriaceae</taxon>
        <taxon>Chelativorans</taxon>
    </lineage>
</organism>
<dbReference type="PANTHER" id="PTHR30269">
    <property type="entry name" value="TRANSMEMBRANE PROTEIN YFCA"/>
    <property type="match status" value="1"/>
</dbReference>
<feature type="transmembrane region" description="Helical" evidence="8">
    <location>
        <begin position="225"/>
        <end position="243"/>
    </location>
</feature>
<comment type="subcellular location">
    <subcellularLocation>
        <location evidence="1 8">Cell membrane</location>
        <topology evidence="1 8">Multi-pass membrane protein</topology>
    </subcellularLocation>
</comment>
<feature type="transmembrane region" description="Helical" evidence="8">
    <location>
        <begin position="41"/>
        <end position="62"/>
    </location>
</feature>
<evidence type="ECO:0000256" key="7">
    <source>
        <dbReference type="ARBA" id="ARBA00023136"/>
    </source>
</evidence>
<comment type="caution">
    <text evidence="9">The sequence shown here is derived from an EMBL/GenBank/DDBJ whole genome shotgun (WGS) entry which is preliminary data.</text>
</comment>
<evidence type="ECO:0000313" key="10">
    <source>
        <dbReference type="Proteomes" id="UP001597373"/>
    </source>
</evidence>
<feature type="transmembrane region" description="Helical" evidence="8">
    <location>
        <begin position="12"/>
        <end position="35"/>
    </location>
</feature>
<feature type="transmembrane region" description="Helical" evidence="8">
    <location>
        <begin position="69"/>
        <end position="89"/>
    </location>
</feature>
<feature type="transmembrane region" description="Helical" evidence="8">
    <location>
        <begin position="166"/>
        <end position="189"/>
    </location>
</feature>
<evidence type="ECO:0000256" key="8">
    <source>
        <dbReference type="RuleBase" id="RU363041"/>
    </source>
</evidence>
<gene>
    <name evidence="9" type="ORF">ACFSMZ_15650</name>
</gene>
<keyword evidence="6 8" id="KW-1133">Transmembrane helix</keyword>
<dbReference type="RefSeq" id="WP_345099834.1">
    <property type="nucleotide sequence ID" value="NZ_BAABGS010000071.1"/>
</dbReference>
<dbReference type="EMBL" id="JBHUIR010000062">
    <property type="protein sequence ID" value="MFD2261185.1"/>
    <property type="molecule type" value="Genomic_DNA"/>
</dbReference>
<keyword evidence="10" id="KW-1185">Reference proteome</keyword>
<evidence type="ECO:0000256" key="2">
    <source>
        <dbReference type="ARBA" id="ARBA00009142"/>
    </source>
</evidence>
<comment type="similarity">
    <text evidence="2 8">Belongs to the 4-toluene sulfonate uptake permease (TSUP) (TC 2.A.102) family.</text>
</comment>
<dbReference type="InterPro" id="IPR052017">
    <property type="entry name" value="TSUP"/>
</dbReference>
<feature type="transmembrane region" description="Helical" evidence="8">
    <location>
        <begin position="196"/>
        <end position="219"/>
    </location>
</feature>
<keyword evidence="7 8" id="KW-0472">Membrane</keyword>
<evidence type="ECO:0000256" key="4">
    <source>
        <dbReference type="ARBA" id="ARBA00022475"/>
    </source>
</evidence>
<dbReference type="Pfam" id="PF01925">
    <property type="entry name" value="TauE"/>
    <property type="match status" value="1"/>
</dbReference>
<evidence type="ECO:0000256" key="5">
    <source>
        <dbReference type="ARBA" id="ARBA00022692"/>
    </source>
</evidence>
<keyword evidence="5 8" id="KW-0812">Transmembrane</keyword>
<reference evidence="10" key="1">
    <citation type="journal article" date="2019" name="Int. J. Syst. Evol. Microbiol.">
        <title>The Global Catalogue of Microorganisms (GCM) 10K type strain sequencing project: providing services to taxonomists for standard genome sequencing and annotation.</title>
        <authorList>
            <consortium name="The Broad Institute Genomics Platform"/>
            <consortium name="The Broad Institute Genome Sequencing Center for Infectious Disease"/>
            <person name="Wu L."/>
            <person name="Ma J."/>
        </authorList>
    </citation>
    <scope>NUCLEOTIDE SEQUENCE [LARGE SCALE GENOMIC DNA]</scope>
    <source>
        <strain evidence="10">KCTC 23707</strain>
    </source>
</reference>
<feature type="transmembrane region" description="Helical" evidence="8">
    <location>
        <begin position="127"/>
        <end position="146"/>
    </location>
</feature>
<sequence>MDPQFYAAAIPAVIILGLSKGGFVGLGNLAIPLMALVMSPVQAAAVLLPILLVQDAVGVLSFRRSWDGFNLAVLLPSAFVGIFLGYLLAAHVSDAGIAFSVGVISIIFGLRRLIVERRASGATALRPGIPFGLLCGVGAGFTSMIAHAGGPPFQIYVMPQRLPRDVLVGTSIIFFAAVNLVKVAPYFALGQFTRENLILSATLVPLAIVSTWAGVWLVRRISGERFYTLVYVLMVLVGLRLIWQSGPALFGA</sequence>
<dbReference type="InterPro" id="IPR002781">
    <property type="entry name" value="TM_pro_TauE-like"/>
</dbReference>
<evidence type="ECO:0000256" key="1">
    <source>
        <dbReference type="ARBA" id="ARBA00004651"/>
    </source>
</evidence>